<keyword evidence="2" id="KW-1185">Reference proteome</keyword>
<reference evidence="2" key="1">
    <citation type="submission" date="2015-01" db="EMBL/GenBank/DDBJ databases">
        <title>The Genome Sequence of Cryptococcus gattii MMRL2647.</title>
        <authorList>
            <consortium name="The Broad Institute Genomics Platform"/>
            <person name="Cuomo C."/>
            <person name="Litvintseva A."/>
            <person name="Chen Y."/>
            <person name="Heitman J."/>
            <person name="Sun S."/>
            <person name="Springer D."/>
            <person name="Dromer F."/>
            <person name="Young S."/>
            <person name="Zeng Q."/>
            <person name="Gargeya S."/>
            <person name="Abouelleil A."/>
            <person name="Alvarado L."/>
            <person name="Chapman S.B."/>
            <person name="Gainer-Dewar J."/>
            <person name="Goldberg J."/>
            <person name="Griggs A."/>
            <person name="Gujja S."/>
            <person name="Hansen M."/>
            <person name="Howarth C."/>
            <person name="Imamovic A."/>
            <person name="Larimer J."/>
            <person name="Murphy C."/>
            <person name="Naylor J."/>
            <person name="Pearson M."/>
            <person name="Priest M."/>
            <person name="Roberts A."/>
            <person name="Saif S."/>
            <person name="Shea T."/>
            <person name="Sykes S."/>
            <person name="Wortman J."/>
            <person name="Nusbaum C."/>
            <person name="Birren B."/>
        </authorList>
    </citation>
    <scope>NUCLEOTIDE SEQUENCE [LARGE SCALE GENOMIC DNA]</scope>
    <source>
        <strain evidence="2">IND107</strain>
    </source>
</reference>
<evidence type="ECO:0000313" key="2">
    <source>
        <dbReference type="Proteomes" id="UP000054399"/>
    </source>
</evidence>
<reference evidence="1 2" key="2">
    <citation type="submission" date="2024-01" db="EMBL/GenBank/DDBJ databases">
        <title>Comparative genomics of Cryptococcus and Kwoniella reveals pathogenesis evolution and contrasting modes of karyotype evolution via chromosome fusion or intercentromeric recombination.</title>
        <authorList>
            <person name="Coelho M.A."/>
            <person name="David-Palma M."/>
            <person name="Shea T."/>
            <person name="Bowers K."/>
            <person name="Mcginley-Smith S."/>
            <person name="Mohammad A.W."/>
            <person name="Gnirke A."/>
            <person name="Yurkov A.M."/>
            <person name="Nowrousian M."/>
            <person name="Sun S."/>
            <person name="Cuomo C.A."/>
            <person name="Heitman J."/>
        </authorList>
    </citation>
    <scope>NUCLEOTIDE SEQUENCE [LARGE SCALE GENOMIC DNA]</scope>
    <source>
        <strain evidence="1 2">IND107</strain>
    </source>
</reference>
<dbReference type="GeneID" id="91989225"/>
<evidence type="ECO:0000313" key="1">
    <source>
        <dbReference type="EMBL" id="KAL0252974.1"/>
    </source>
</evidence>
<name>A0ABR3BX54_9TREE</name>
<comment type="caution">
    <text evidence="1">The sequence shown here is derived from an EMBL/GenBank/DDBJ whole genome shotgun (WGS) entry which is preliminary data.</text>
</comment>
<dbReference type="EMBL" id="ATAM02000003">
    <property type="protein sequence ID" value="KAL0252974.1"/>
    <property type="molecule type" value="Genomic_DNA"/>
</dbReference>
<proteinExistence type="predicted"/>
<accession>A0ABR3BX54</accession>
<organism evidence="1 2">
    <name type="scientific">Cryptococcus tetragattii IND107</name>
    <dbReference type="NCBI Taxonomy" id="1296105"/>
    <lineage>
        <taxon>Eukaryota</taxon>
        <taxon>Fungi</taxon>
        <taxon>Dikarya</taxon>
        <taxon>Basidiomycota</taxon>
        <taxon>Agaricomycotina</taxon>
        <taxon>Tremellomycetes</taxon>
        <taxon>Tremellales</taxon>
        <taxon>Cryptococcaceae</taxon>
        <taxon>Cryptococcus</taxon>
        <taxon>Cryptococcus gattii species complex</taxon>
    </lineage>
</organism>
<protein>
    <submittedName>
        <fullName evidence="1">Uncharacterized protein</fullName>
    </submittedName>
</protein>
<dbReference type="Proteomes" id="UP000054399">
    <property type="component" value="Unassembled WGS sequence"/>
</dbReference>
<gene>
    <name evidence="1" type="ORF">I308_102368</name>
</gene>
<dbReference type="RefSeq" id="XP_066615694.1">
    <property type="nucleotide sequence ID" value="XM_066756917.1"/>
</dbReference>
<sequence>MHDGLSGTNTRLSYSNQSQIDERKAAWYRVTMYPPRQSRFAFIIMSYPSSLLQANGTREIIGYYQA</sequence>